<dbReference type="InterPro" id="IPR002123">
    <property type="entry name" value="Plipid/glycerol_acylTrfase"/>
</dbReference>
<dbReference type="SMART" id="SM00563">
    <property type="entry name" value="PlsC"/>
    <property type="match status" value="1"/>
</dbReference>
<evidence type="ECO:0000256" key="2">
    <source>
        <dbReference type="ARBA" id="ARBA00023315"/>
    </source>
</evidence>
<dbReference type="Proteomes" id="UP000321332">
    <property type="component" value="Chromosome"/>
</dbReference>
<dbReference type="OMA" id="IICANHR"/>
<evidence type="ECO:0000259" key="3">
    <source>
        <dbReference type="SMART" id="SM00563"/>
    </source>
</evidence>
<evidence type="ECO:0000313" key="5">
    <source>
        <dbReference type="Proteomes" id="UP000321332"/>
    </source>
</evidence>
<proteinExistence type="predicted"/>
<dbReference type="GO" id="GO:0003841">
    <property type="term" value="F:1-acylglycerol-3-phosphate O-acyltransferase activity"/>
    <property type="evidence" value="ECO:0007669"/>
    <property type="project" value="TreeGrafter"/>
</dbReference>
<dbReference type="SUPFAM" id="SSF69593">
    <property type="entry name" value="Glycerol-3-phosphate (1)-acyltransferase"/>
    <property type="match status" value="1"/>
</dbReference>
<dbReference type="PANTHER" id="PTHR10434:SF40">
    <property type="entry name" value="1-ACYL-SN-GLYCEROL-3-PHOSPHATE ACYLTRANSFERASE"/>
    <property type="match status" value="1"/>
</dbReference>
<dbReference type="Pfam" id="PF01553">
    <property type="entry name" value="Acyltransferase"/>
    <property type="match status" value="1"/>
</dbReference>
<gene>
    <name evidence="4" type="ORF">FGL89_01245</name>
</gene>
<sequence>MKFYDFLRGIAVGLIWSINGRIKYMNRDRIPVNDNYVLVGPHRSWWDPIWYAIAAYPKHFIFMAKIELFKFRPLAWLITSAGAFPVDRKNVSPSVIKIPVRELKTGQRSLIMFPSGSRHDKDLKSGSLLIARMSGKAIVPAVYQGPVLFRQLFKRNNTTINFGEPIVFDKSEKFNAESIAKYTKKMQDAFDQLDREIDPDWQYVDPKEQSSSEKK</sequence>
<reference evidence="4 5" key="1">
    <citation type="submission" date="2019-06" db="EMBL/GenBank/DDBJ databases">
        <title>Genome analyses of bacteria isolated from kimchi.</title>
        <authorList>
            <person name="Lee S."/>
            <person name="Ahn S."/>
            <person name="Roh S."/>
        </authorList>
    </citation>
    <scope>NUCLEOTIDE SEQUENCE [LARGE SCALE GENOMIC DNA]</scope>
    <source>
        <strain evidence="4 5">CBA3620</strain>
    </source>
</reference>
<keyword evidence="1" id="KW-0808">Transferase</keyword>
<evidence type="ECO:0000256" key="1">
    <source>
        <dbReference type="ARBA" id="ARBA00022679"/>
    </source>
</evidence>
<keyword evidence="2 4" id="KW-0012">Acyltransferase</keyword>
<dbReference type="CDD" id="cd07989">
    <property type="entry name" value="LPLAT_AGPAT-like"/>
    <property type="match status" value="1"/>
</dbReference>
<dbReference type="PANTHER" id="PTHR10434">
    <property type="entry name" value="1-ACYL-SN-GLYCEROL-3-PHOSPHATE ACYLTRANSFERASE"/>
    <property type="match status" value="1"/>
</dbReference>
<protein>
    <submittedName>
        <fullName evidence="4">1-acyl-sn-glycerol-3-phosphate acyltransferase</fullName>
    </submittedName>
</protein>
<dbReference type="AlphaFoldDB" id="A0AAE6IIM5"/>
<feature type="domain" description="Phospholipid/glycerol acyltransferase" evidence="3">
    <location>
        <begin position="36"/>
        <end position="146"/>
    </location>
</feature>
<dbReference type="EMBL" id="CP042374">
    <property type="protein sequence ID" value="QEA32858.1"/>
    <property type="molecule type" value="Genomic_DNA"/>
</dbReference>
<dbReference type="RefSeq" id="WP_014974223.1">
    <property type="nucleotide sequence ID" value="NZ_BPKR01000014.1"/>
</dbReference>
<name>A0AAE6IIM5_LEUCA</name>
<evidence type="ECO:0000313" key="4">
    <source>
        <dbReference type="EMBL" id="QEA32858.1"/>
    </source>
</evidence>
<dbReference type="GeneID" id="61186347"/>
<accession>A0AAE6IIM5</accession>
<dbReference type="GO" id="GO:0006654">
    <property type="term" value="P:phosphatidic acid biosynthetic process"/>
    <property type="evidence" value="ECO:0007669"/>
    <property type="project" value="TreeGrafter"/>
</dbReference>
<organism evidence="4 5">
    <name type="scientific">Leuconostoc carnosum</name>
    <dbReference type="NCBI Taxonomy" id="1252"/>
    <lineage>
        <taxon>Bacteria</taxon>
        <taxon>Bacillati</taxon>
        <taxon>Bacillota</taxon>
        <taxon>Bacilli</taxon>
        <taxon>Lactobacillales</taxon>
        <taxon>Lactobacillaceae</taxon>
        <taxon>Leuconostoc</taxon>
    </lineage>
</organism>